<dbReference type="SUPFAM" id="SSF56436">
    <property type="entry name" value="C-type lectin-like"/>
    <property type="match status" value="4"/>
</dbReference>
<dbReference type="AlphaFoldDB" id="A0A8B7ZWM7"/>
<feature type="domain" description="C-type lectin" evidence="4">
    <location>
        <begin position="377"/>
        <end position="497"/>
    </location>
</feature>
<dbReference type="InterPro" id="IPR016186">
    <property type="entry name" value="C-type_lectin-like/link_sf"/>
</dbReference>
<reference evidence="6" key="1">
    <citation type="submission" date="2025-08" db="UniProtKB">
        <authorList>
            <consortium name="RefSeq"/>
        </authorList>
    </citation>
    <scope>IDENTIFICATION</scope>
</reference>
<keyword evidence="1" id="KW-1015">Disulfide bond</keyword>
<keyword evidence="5" id="KW-1185">Reference proteome</keyword>
<sequence>MASAGNWIWSDGTEYDPKTAEWSSDDPTNNNNMEYCALINENEQWEDHNCGLRRPYICKWDTRNTEPIIVTQKPPEGECFEGTYKLKDRCYDLRSMAEPKTWIEAHKECQFRSGQLASIHSQGVQGLLSFPLKNIQNDVWIGLSRFGKFDQYYWADGSAVDFTNWALGEPNGPFQQDGDNKVNYCAQLSNNPIYAGKWSDVDCEKENGFICEMPLDTKGNPQPVPYEPCPVKLNYHKYEDSCFRVFTYNSSNANAVADCEEDGAYLPSLGDAYEQAFVGMVMSYFGVDSAWLGMRRGAMGQFQWLDGWPVQYTNWAKGYPIGSNDVLNDCVVMTHEGWRNVNCYSYAHPTVCKITTAPQPPPPDPPSGDCRKGWIAVDDRCFFFDTQNTEVSYVEALVLCQQRGANVFPASSLSREVNTFLQINASAVLDVNKIWLGLFCQDGEFQWNDGSLYYYTNWAGEYPTLPIESNACVQLSTEGSGQWRNSDCFIKAGYVCVAPYDVLSTKASTTGGTTTGQPPPVPTKPKTLSTEAIIGISFGCGGVALITLLAFVSFMYEKHSAKHKRNRIEPIESESNSESGLVPSSPGLDSESRPFNLPPVADESTA</sequence>
<keyword evidence="3" id="KW-0472">Membrane</keyword>
<evidence type="ECO:0000313" key="6">
    <source>
        <dbReference type="RefSeq" id="XP_022109953.1"/>
    </source>
</evidence>
<dbReference type="OMA" id="CTIRRAY"/>
<dbReference type="InterPro" id="IPR016187">
    <property type="entry name" value="CTDL_fold"/>
</dbReference>
<dbReference type="RefSeq" id="XP_022109953.1">
    <property type="nucleotide sequence ID" value="XM_022254261.1"/>
</dbReference>
<dbReference type="GeneID" id="110989694"/>
<evidence type="ECO:0000259" key="4">
    <source>
        <dbReference type="PROSITE" id="PS50041"/>
    </source>
</evidence>
<gene>
    <name evidence="6" type="primary">LOC110989694</name>
</gene>
<dbReference type="Proteomes" id="UP000694845">
    <property type="component" value="Unplaced"/>
</dbReference>
<dbReference type="PROSITE" id="PS50041">
    <property type="entry name" value="C_TYPE_LECTIN_2"/>
    <property type="match status" value="4"/>
</dbReference>
<dbReference type="InterPro" id="IPR050111">
    <property type="entry name" value="C-type_lectin/snaclec_domain"/>
</dbReference>
<feature type="region of interest" description="Disordered" evidence="2">
    <location>
        <begin position="563"/>
        <end position="606"/>
    </location>
</feature>
<feature type="domain" description="C-type lectin" evidence="4">
    <location>
        <begin position="238"/>
        <end position="343"/>
    </location>
</feature>
<organism evidence="5 6">
    <name type="scientific">Acanthaster planci</name>
    <name type="common">Crown-of-thorns starfish</name>
    <dbReference type="NCBI Taxonomy" id="133434"/>
    <lineage>
        <taxon>Eukaryota</taxon>
        <taxon>Metazoa</taxon>
        <taxon>Echinodermata</taxon>
        <taxon>Eleutherozoa</taxon>
        <taxon>Asterozoa</taxon>
        <taxon>Asteroidea</taxon>
        <taxon>Valvatacea</taxon>
        <taxon>Valvatida</taxon>
        <taxon>Acanthasteridae</taxon>
        <taxon>Acanthaster</taxon>
    </lineage>
</organism>
<accession>A0A8B7ZWM7</accession>
<keyword evidence="3" id="KW-1133">Transmembrane helix</keyword>
<protein>
    <submittedName>
        <fullName evidence="6">Macrophage mannose receptor 1-like</fullName>
    </submittedName>
</protein>
<dbReference type="InterPro" id="IPR001304">
    <property type="entry name" value="C-type_lectin-like"/>
</dbReference>
<dbReference type="Gene3D" id="3.10.100.10">
    <property type="entry name" value="Mannose-Binding Protein A, subunit A"/>
    <property type="match status" value="4"/>
</dbReference>
<name>A0A8B7ZWM7_ACAPL</name>
<feature type="domain" description="C-type lectin" evidence="4">
    <location>
        <begin position="86"/>
        <end position="212"/>
    </location>
</feature>
<feature type="transmembrane region" description="Helical" evidence="3">
    <location>
        <begin position="532"/>
        <end position="556"/>
    </location>
</feature>
<dbReference type="OrthoDB" id="7357196at2759"/>
<dbReference type="CDD" id="cd00037">
    <property type="entry name" value="CLECT"/>
    <property type="match status" value="3"/>
</dbReference>
<dbReference type="KEGG" id="aplc:110989694"/>
<proteinExistence type="predicted"/>
<evidence type="ECO:0000313" key="5">
    <source>
        <dbReference type="Proteomes" id="UP000694845"/>
    </source>
</evidence>
<dbReference type="PROSITE" id="PS00615">
    <property type="entry name" value="C_TYPE_LECTIN_1"/>
    <property type="match status" value="4"/>
</dbReference>
<evidence type="ECO:0000256" key="2">
    <source>
        <dbReference type="SAM" id="MobiDB-lite"/>
    </source>
</evidence>
<evidence type="ECO:0000256" key="3">
    <source>
        <dbReference type="SAM" id="Phobius"/>
    </source>
</evidence>
<dbReference type="SMART" id="SM00034">
    <property type="entry name" value="CLECT"/>
    <property type="match status" value="3"/>
</dbReference>
<dbReference type="Pfam" id="PF00059">
    <property type="entry name" value="Lectin_C"/>
    <property type="match status" value="4"/>
</dbReference>
<evidence type="ECO:0000256" key="1">
    <source>
        <dbReference type="ARBA" id="ARBA00023157"/>
    </source>
</evidence>
<dbReference type="InterPro" id="IPR018378">
    <property type="entry name" value="C-type_lectin_CS"/>
</dbReference>
<dbReference type="PANTHER" id="PTHR22803">
    <property type="entry name" value="MANNOSE, PHOSPHOLIPASE, LECTIN RECEPTOR RELATED"/>
    <property type="match status" value="1"/>
</dbReference>
<feature type="domain" description="C-type lectin" evidence="4">
    <location>
        <begin position="1"/>
        <end position="59"/>
    </location>
</feature>
<keyword evidence="3" id="KW-0812">Transmembrane</keyword>